<keyword evidence="7" id="KW-0067">ATP-binding</keyword>
<evidence type="ECO:0000259" key="10">
    <source>
        <dbReference type="Pfam" id="PF12705"/>
    </source>
</evidence>
<sequence>MNKLYCLPLGETMRNKFIEDAKQFAYGQAVFVVPGHILLDEVKKAGSVCTVIMDYLPNELLRANHLDVYTRISRPAQEMVIKQIIKSLVKKGELSYFAKLADKKGFIKNMVSFIGELSRGGITCEEFYAALQAWERTDYLQAKDMEIYHIYLLYRQELKKQKRYDVDGLYRLAIRALQKENCIVPWEKLYFSEFYQFDNLQIELLKALSKHCSIEVGLFYDAERPELSAATENAYMDFMGMGFIKEQLQEFTPRNQGLDHFVRSWQRERPLVGAADGIIVFEAYSVENEMRGVLGKIKQQLQAGVACRDIICVVRSMEEYNGFSNLFKEFGIPTTLPEVTGFTAQPLAKFIENIMKTVAAGYEIDVWKELLNNVFVDRIFGINHEQIEASYNEKYFASPNVLQEFVENKFPQSKIGELFTFIASLKSKSTPADFTNNFLQTLEGWSLEKSYGEVYKANKITLKQLKAVVTTKNMVTEILEEMVGAFEQSGQGKQKRPISEFLEFWEERAKEKIITLSQGDKLGIKVVEASTIQGILFPHVYLMGMREGQFPKVKFENWIYNDQERKALNELGVTLPLTIASMKIDQYFFAAVAAMAQQSLTISYYADDAAAASCYVQELQQYYEKEALVPTFYNTDVAHCYSAEELARILVQQEFLAVAEDVWLTNKLGVDFAFRKFLDKERWTGNNIFNGYLEQKQECKYLSASALDNYVQCPFNYLVTNIWQTEPWEPLEKETQPAVIGDLYHLALAKFLNKHLEENIGLADYSVLLEELMLDLADVYGQLAAQGLISESEFSKYDYKRYRIVLGKWLLAEQAYQANQKINLLPKYLELAFGRKDSTLPGVPISIDGEETIFSGQIDRVDTDGNNYMLTDYKSGTVPSAKGVALGRFLQLPVYILAVEKLLSVERSKIIGAGYYGLKNCKRSGGLWENTLKEDLPWLYNTRPNNLSMVMENAESAIVASIRGIRNSAFPANPAEKCPAYCPCLDICRYRVSDGTQDTGEEVEDNV</sequence>
<evidence type="ECO:0000256" key="4">
    <source>
        <dbReference type="ARBA" id="ARBA00022801"/>
    </source>
</evidence>
<dbReference type="PANTHER" id="PTHR30591">
    <property type="entry name" value="RECBCD ENZYME SUBUNIT RECC"/>
    <property type="match status" value="1"/>
</dbReference>
<evidence type="ECO:0000256" key="7">
    <source>
        <dbReference type="ARBA" id="ARBA00022840"/>
    </source>
</evidence>
<dbReference type="InterPro" id="IPR038726">
    <property type="entry name" value="PDDEXK_AddAB-type"/>
</dbReference>
<keyword evidence="2" id="KW-0547">Nucleotide-binding</keyword>
<dbReference type="SUPFAM" id="SSF52540">
    <property type="entry name" value="P-loop containing nucleoside triphosphate hydrolases"/>
    <property type="match status" value="1"/>
</dbReference>
<dbReference type="GO" id="GO:0006310">
    <property type="term" value="P:DNA recombination"/>
    <property type="evidence" value="ECO:0007669"/>
    <property type="project" value="TreeGrafter"/>
</dbReference>
<name>A0A644VI04_9ZZZZ</name>
<organism evidence="13">
    <name type="scientific">bioreactor metagenome</name>
    <dbReference type="NCBI Taxonomy" id="1076179"/>
    <lineage>
        <taxon>unclassified sequences</taxon>
        <taxon>metagenomes</taxon>
        <taxon>ecological metagenomes</taxon>
    </lineage>
</organism>
<dbReference type="PANTHER" id="PTHR30591:SF1">
    <property type="entry name" value="RECBCD ENZYME SUBUNIT RECC"/>
    <property type="match status" value="1"/>
</dbReference>
<dbReference type="Pfam" id="PF12705">
    <property type="entry name" value="PDDEXK_1"/>
    <property type="match status" value="1"/>
</dbReference>
<evidence type="ECO:0000256" key="3">
    <source>
        <dbReference type="ARBA" id="ARBA00022763"/>
    </source>
</evidence>
<dbReference type="GO" id="GO:0006281">
    <property type="term" value="P:DNA repair"/>
    <property type="evidence" value="ECO:0007669"/>
    <property type="project" value="UniProtKB-KW"/>
</dbReference>
<evidence type="ECO:0000259" key="12">
    <source>
        <dbReference type="Pfam" id="PF21445"/>
    </source>
</evidence>
<protein>
    <submittedName>
        <fullName evidence="13">ATP-dependent helicase/deoxyribonuclease subunit B</fullName>
        <ecNumber evidence="13">3.6.4.12</ecNumber>
    </submittedName>
</protein>
<gene>
    <name evidence="13" type="primary">addB_4</name>
    <name evidence="13" type="ORF">SDC9_36922</name>
</gene>
<dbReference type="GO" id="GO:0003678">
    <property type="term" value="F:DNA helicase activity"/>
    <property type="evidence" value="ECO:0007669"/>
    <property type="project" value="UniProtKB-EC"/>
</dbReference>
<dbReference type="GO" id="GO:0004527">
    <property type="term" value="F:exonuclease activity"/>
    <property type="evidence" value="ECO:0007669"/>
    <property type="project" value="UniProtKB-KW"/>
</dbReference>
<keyword evidence="1" id="KW-0540">Nuclease</keyword>
<dbReference type="EMBL" id="VSSQ01000315">
    <property type="protein sequence ID" value="MPL90865.1"/>
    <property type="molecule type" value="Genomic_DNA"/>
</dbReference>
<evidence type="ECO:0000256" key="8">
    <source>
        <dbReference type="ARBA" id="ARBA00023125"/>
    </source>
</evidence>
<dbReference type="Gene3D" id="3.40.50.300">
    <property type="entry name" value="P-loop containing nucleotide triphosphate hydrolases"/>
    <property type="match status" value="1"/>
</dbReference>
<evidence type="ECO:0000256" key="9">
    <source>
        <dbReference type="ARBA" id="ARBA00023204"/>
    </source>
</evidence>
<evidence type="ECO:0000259" key="11">
    <source>
        <dbReference type="Pfam" id="PF13361"/>
    </source>
</evidence>
<dbReference type="InterPro" id="IPR049035">
    <property type="entry name" value="ADDB_N"/>
</dbReference>
<keyword evidence="9" id="KW-0234">DNA repair</keyword>
<dbReference type="GO" id="GO:0005524">
    <property type="term" value="F:ATP binding"/>
    <property type="evidence" value="ECO:0007669"/>
    <property type="project" value="UniProtKB-KW"/>
</dbReference>
<evidence type="ECO:0000313" key="13">
    <source>
        <dbReference type="EMBL" id="MPL90865.1"/>
    </source>
</evidence>
<dbReference type="Gene3D" id="1.10.486.10">
    <property type="entry name" value="PCRA, domain 4"/>
    <property type="match status" value="1"/>
</dbReference>
<dbReference type="Pfam" id="PF21445">
    <property type="entry name" value="ADDB_N"/>
    <property type="match status" value="1"/>
</dbReference>
<keyword evidence="4 13" id="KW-0378">Hydrolase</keyword>
<feature type="domain" description="UvrD-like helicase C-terminal" evidence="11">
    <location>
        <begin position="274"/>
        <end position="554"/>
    </location>
</feature>
<dbReference type="GO" id="GO:0003677">
    <property type="term" value="F:DNA binding"/>
    <property type="evidence" value="ECO:0007669"/>
    <property type="project" value="UniProtKB-KW"/>
</dbReference>
<proteinExistence type="predicted"/>
<comment type="caution">
    <text evidence="13">The sequence shown here is derived from an EMBL/GenBank/DDBJ whole genome shotgun (WGS) entry which is preliminary data.</text>
</comment>
<dbReference type="AlphaFoldDB" id="A0A644VI04"/>
<keyword evidence="8" id="KW-0238">DNA-binding</keyword>
<evidence type="ECO:0000256" key="5">
    <source>
        <dbReference type="ARBA" id="ARBA00022806"/>
    </source>
</evidence>
<dbReference type="EC" id="3.6.4.12" evidence="13"/>
<reference evidence="13" key="1">
    <citation type="submission" date="2019-08" db="EMBL/GenBank/DDBJ databases">
        <authorList>
            <person name="Kucharzyk K."/>
            <person name="Murdoch R.W."/>
            <person name="Higgins S."/>
            <person name="Loffler F."/>
        </authorList>
    </citation>
    <scope>NUCLEOTIDE SEQUENCE</scope>
</reference>
<dbReference type="SUPFAM" id="SSF52980">
    <property type="entry name" value="Restriction endonuclease-like"/>
    <property type="match status" value="1"/>
</dbReference>
<keyword evidence="3" id="KW-0227">DNA damage</keyword>
<accession>A0A644VI04</accession>
<dbReference type="InterPro" id="IPR027417">
    <property type="entry name" value="P-loop_NTPase"/>
</dbReference>
<evidence type="ECO:0000256" key="1">
    <source>
        <dbReference type="ARBA" id="ARBA00022722"/>
    </source>
</evidence>
<dbReference type="Pfam" id="PF13361">
    <property type="entry name" value="UvrD_C"/>
    <property type="match status" value="1"/>
</dbReference>
<dbReference type="InterPro" id="IPR014017">
    <property type="entry name" value="DNA_helicase_UvrD-like_C"/>
</dbReference>
<feature type="domain" description="PD-(D/E)XK endonuclease-like" evidence="10">
    <location>
        <begin position="702"/>
        <end position="989"/>
    </location>
</feature>
<keyword evidence="6" id="KW-0269">Exonuclease</keyword>
<dbReference type="Gene3D" id="3.90.320.10">
    <property type="match status" value="1"/>
</dbReference>
<dbReference type="InterPro" id="IPR011335">
    <property type="entry name" value="Restrct_endonuc-II-like"/>
</dbReference>
<keyword evidence="5 13" id="KW-0347">Helicase</keyword>
<evidence type="ECO:0000256" key="2">
    <source>
        <dbReference type="ARBA" id="ARBA00022741"/>
    </source>
</evidence>
<dbReference type="InterPro" id="IPR011604">
    <property type="entry name" value="PDDEXK-like_dom_sf"/>
</dbReference>
<evidence type="ECO:0000256" key="6">
    <source>
        <dbReference type="ARBA" id="ARBA00022839"/>
    </source>
</evidence>
<feature type="domain" description="ATP-dependent helicase/deoxyribonuclease subunit B N-terminal" evidence="12">
    <location>
        <begin position="70"/>
        <end position="226"/>
    </location>
</feature>